<organism evidence="2 3">
    <name type="scientific">Protopolystoma xenopodis</name>
    <dbReference type="NCBI Taxonomy" id="117903"/>
    <lineage>
        <taxon>Eukaryota</taxon>
        <taxon>Metazoa</taxon>
        <taxon>Spiralia</taxon>
        <taxon>Lophotrochozoa</taxon>
        <taxon>Platyhelminthes</taxon>
        <taxon>Monogenea</taxon>
        <taxon>Polyopisthocotylea</taxon>
        <taxon>Polystomatidea</taxon>
        <taxon>Polystomatidae</taxon>
        <taxon>Protopolystoma</taxon>
    </lineage>
</organism>
<feature type="region of interest" description="Disordered" evidence="1">
    <location>
        <begin position="1"/>
        <end position="72"/>
    </location>
</feature>
<reference evidence="2" key="1">
    <citation type="submission" date="2018-11" db="EMBL/GenBank/DDBJ databases">
        <authorList>
            <consortium name="Pathogen Informatics"/>
        </authorList>
    </citation>
    <scope>NUCLEOTIDE SEQUENCE</scope>
</reference>
<evidence type="ECO:0000256" key="1">
    <source>
        <dbReference type="SAM" id="MobiDB-lite"/>
    </source>
</evidence>
<dbReference type="Proteomes" id="UP000784294">
    <property type="component" value="Unassembled WGS sequence"/>
</dbReference>
<sequence length="141" mass="15581">MQQQQQQQQQHQQQQQLVPAGCYLGTEQSETGRSAGSDDQVTASGEFGLRPESHMEESEGLQDSGRIQTDHSRTEMPLIEHTLKLLEKPSIMGILIIIRTLEKGSHALSIKCEILLSCCLIGTPIDALLSIILSLEVVSTW</sequence>
<protein>
    <submittedName>
        <fullName evidence="2">Uncharacterized protein</fullName>
    </submittedName>
</protein>
<name>A0A3S5C6E7_9PLAT</name>
<evidence type="ECO:0000313" key="3">
    <source>
        <dbReference type="Proteomes" id="UP000784294"/>
    </source>
</evidence>
<accession>A0A3S5C6E7</accession>
<comment type="caution">
    <text evidence="2">The sequence shown here is derived from an EMBL/GenBank/DDBJ whole genome shotgun (WGS) entry which is preliminary data.</text>
</comment>
<feature type="compositionally biased region" description="Polar residues" evidence="1">
    <location>
        <begin position="26"/>
        <end position="43"/>
    </location>
</feature>
<keyword evidence="3" id="KW-1185">Reference proteome</keyword>
<feature type="compositionally biased region" description="Low complexity" evidence="1">
    <location>
        <begin position="1"/>
        <end position="16"/>
    </location>
</feature>
<proteinExistence type="predicted"/>
<gene>
    <name evidence="2" type="ORF">PXEA_LOCUS31805</name>
</gene>
<dbReference type="AlphaFoldDB" id="A0A3S5C6E7"/>
<dbReference type="EMBL" id="CAAALY010257685">
    <property type="protein sequence ID" value="VEL38365.1"/>
    <property type="molecule type" value="Genomic_DNA"/>
</dbReference>
<evidence type="ECO:0000313" key="2">
    <source>
        <dbReference type="EMBL" id="VEL38365.1"/>
    </source>
</evidence>